<accession>A0ACA9Q6Z7</accession>
<gene>
    <name evidence="1" type="ORF">RPERSI_LOCUS12895</name>
</gene>
<proteinExistence type="predicted"/>
<reference evidence="1" key="1">
    <citation type="submission" date="2021-06" db="EMBL/GenBank/DDBJ databases">
        <authorList>
            <person name="Kallberg Y."/>
            <person name="Tangrot J."/>
            <person name="Rosling A."/>
        </authorList>
    </citation>
    <scope>NUCLEOTIDE SEQUENCE</scope>
    <source>
        <strain evidence="1">MA461A</strain>
    </source>
</reference>
<organism evidence="1 2">
    <name type="scientific">Racocetra persica</name>
    <dbReference type="NCBI Taxonomy" id="160502"/>
    <lineage>
        <taxon>Eukaryota</taxon>
        <taxon>Fungi</taxon>
        <taxon>Fungi incertae sedis</taxon>
        <taxon>Mucoromycota</taxon>
        <taxon>Glomeromycotina</taxon>
        <taxon>Glomeromycetes</taxon>
        <taxon>Diversisporales</taxon>
        <taxon>Gigasporaceae</taxon>
        <taxon>Racocetra</taxon>
    </lineage>
</organism>
<sequence>NSRLGAIFFVVLKVLLLCHFASAQWIKTLTYDAFPEYKINLKTPHICDKTVKQYSGYYTVNNTKHLFFWFFESRNNPHKDPIVLWFELGPCSVTKGGRNTTFRDSSWNNNTNLLFLEQPAKVGYSYSDGGDDVSTSIEGALNVYAFLQLFFKEFPKYAKLDFHIAGESYAGHYIPAIASDIDKFNKDNNTTKNLTHVNLESILIGNGLMRQGYGQCASLTQKCYDTSNVDDCIAAQSDCIATMRNPFVISGRNVYDVRKFCEGSATSCYPELQDIKTYSNREDVKSELGIDSSVTYQLCSGEVYEDFLSSGDL</sequence>
<protein>
    <submittedName>
        <fullName evidence="1">4655_t:CDS:1</fullName>
    </submittedName>
</protein>
<dbReference type="EMBL" id="CAJVQC010028021">
    <property type="protein sequence ID" value="CAG8738328.1"/>
    <property type="molecule type" value="Genomic_DNA"/>
</dbReference>
<comment type="caution">
    <text evidence="1">The sequence shown here is derived from an EMBL/GenBank/DDBJ whole genome shotgun (WGS) entry which is preliminary data.</text>
</comment>
<dbReference type="Proteomes" id="UP000789920">
    <property type="component" value="Unassembled WGS sequence"/>
</dbReference>
<keyword evidence="2" id="KW-1185">Reference proteome</keyword>
<evidence type="ECO:0000313" key="2">
    <source>
        <dbReference type="Proteomes" id="UP000789920"/>
    </source>
</evidence>
<feature type="non-terminal residue" evidence="1">
    <location>
        <position position="1"/>
    </location>
</feature>
<name>A0ACA9Q6Z7_9GLOM</name>
<evidence type="ECO:0000313" key="1">
    <source>
        <dbReference type="EMBL" id="CAG8738328.1"/>
    </source>
</evidence>